<proteinExistence type="predicted"/>
<dbReference type="InterPro" id="IPR056209">
    <property type="entry name" value="SU10_adaptor"/>
</dbReference>
<gene>
    <name evidence="1" type="ORF">UFOVP704_41</name>
</gene>
<sequence length="215" mass="24659">MNLGQIKRNVRMLGRNYFGTDADRDPFGLDYLIIEQANQIARQTDCLVGRRYLDLTASVKDYCAPDIYRIKVIKLLDTNNEYQKIRVFDYQDQYIDSWRNQPDDTRPEIVVLRGMNNISVYPAVTTTLANGLLIEGYAQPGDNWQYTTTGTALPNTDSTECPLPEVAHDCLVYAVLQARSMQMGDMNGYQIFKAEYTDRLSMVDNYASTYGRRTK</sequence>
<reference evidence="1" key="1">
    <citation type="submission" date="2020-04" db="EMBL/GenBank/DDBJ databases">
        <authorList>
            <person name="Chiriac C."/>
            <person name="Salcher M."/>
            <person name="Ghai R."/>
            <person name="Kavagutti S V."/>
        </authorList>
    </citation>
    <scope>NUCLEOTIDE SEQUENCE</scope>
</reference>
<protein>
    <submittedName>
        <fullName evidence="1">Uncharacterized protein</fullName>
    </submittedName>
</protein>
<organism evidence="1">
    <name type="scientific">uncultured Caudovirales phage</name>
    <dbReference type="NCBI Taxonomy" id="2100421"/>
    <lineage>
        <taxon>Viruses</taxon>
        <taxon>Duplodnaviria</taxon>
        <taxon>Heunggongvirae</taxon>
        <taxon>Uroviricota</taxon>
        <taxon>Caudoviricetes</taxon>
        <taxon>Peduoviridae</taxon>
        <taxon>Maltschvirus</taxon>
        <taxon>Maltschvirus maltsch</taxon>
    </lineage>
</organism>
<name>A0A6J5NJK0_9CAUD</name>
<dbReference type="EMBL" id="LR796675">
    <property type="protein sequence ID" value="CAB4158987.1"/>
    <property type="molecule type" value="Genomic_DNA"/>
</dbReference>
<accession>A0A6J5NJK0</accession>
<dbReference type="Pfam" id="PF24175">
    <property type="entry name" value="SU10_adaptor"/>
    <property type="match status" value="1"/>
</dbReference>
<evidence type="ECO:0000313" key="1">
    <source>
        <dbReference type="EMBL" id="CAB4158987.1"/>
    </source>
</evidence>